<dbReference type="Pfam" id="PF13673">
    <property type="entry name" value="Acetyltransf_10"/>
    <property type="match status" value="1"/>
</dbReference>
<dbReference type="GO" id="GO:0016747">
    <property type="term" value="F:acyltransferase activity, transferring groups other than amino-acyl groups"/>
    <property type="evidence" value="ECO:0007669"/>
    <property type="project" value="InterPro"/>
</dbReference>
<dbReference type="InterPro" id="IPR016181">
    <property type="entry name" value="Acyl_CoA_acyltransferase"/>
</dbReference>
<dbReference type="PROSITE" id="PS51186">
    <property type="entry name" value="GNAT"/>
    <property type="match status" value="1"/>
</dbReference>
<gene>
    <name evidence="2" type="ORF">EV645_6015</name>
</gene>
<evidence type="ECO:0000313" key="2">
    <source>
        <dbReference type="EMBL" id="RZU10860.1"/>
    </source>
</evidence>
<feature type="domain" description="N-acetyltransferase" evidence="1">
    <location>
        <begin position="55"/>
        <end position="192"/>
    </location>
</feature>
<accession>A0A4Q7WLI9</accession>
<protein>
    <submittedName>
        <fullName evidence="2">Acetyltransferase (GNAT) family protein</fullName>
    </submittedName>
</protein>
<dbReference type="RefSeq" id="WP_130447369.1">
    <property type="nucleotide sequence ID" value="NZ_SHKR01000015.1"/>
</dbReference>
<dbReference type="InterPro" id="IPR052523">
    <property type="entry name" value="Trichothecene_AcTrans"/>
</dbReference>
<proteinExistence type="predicted"/>
<dbReference type="SUPFAM" id="SSF55729">
    <property type="entry name" value="Acyl-CoA N-acyltransferases (Nat)"/>
    <property type="match status" value="1"/>
</dbReference>
<reference evidence="2 3" key="1">
    <citation type="journal article" date="2015" name="Stand. Genomic Sci.">
        <title>Genomic Encyclopedia of Bacterial and Archaeal Type Strains, Phase III: the genomes of soil and plant-associated and newly described type strains.</title>
        <authorList>
            <person name="Whitman W.B."/>
            <person name="Woyke T."/>
            <person name="Klenk H.P."/>
            <person name="Zhou Y."/>
            <person name="Lilburn T.G."/>
            <person name="Beck B.J."/>
            <person name="De Vos P."/>
            <person name="Vandamme P."/>
            <person name="Eisen J.A."/>
            <person name="Garrity G."/>
            <person name="Hugenholtz P."/>
            <person name="Kyrpides N.C."/>
        </authorList>
    </citation>
    <scope>NUCLEOTIDE SEQUENCE [LARGE SCALE GENOMIC DNA]</scope>
    <source>
        <strain evidence="2 3">VKM Ac-2540</strain>
    </source>
</reference>
<sequence length="192" mass="21022">MKVREATASDVDAAVDTLTRALFDYPMSRACLDPDGYGERLTQYHRLFVERIGLPHGRIWVTDDVSAVALWFPPDMPADAFAPHAAAFEELTGSRAALNAEYGQAIGDFHPREPVWLLALAAVDPDRQRQGLGHAVIEPGLAAADAAHSPAFVETQDPANVGFYESFGFTTTAELELPHRGPTHYSMYRAAR</sequence>
<keyword evidence="3" id="KW-1185">Reference proteome</keyword>
<dbReference type="AlphaFoldDB" id="A0A4Q7WLI9"/>
<evidence type="ECO:0000313" key="3">
    <source>
        <dbReference type="Proteomes" id="UP000292027"/>
    </source>
</evidence>
<dbReference type="InterPro" id="IPR000182">
    <property type="entry name" value="GNAT_dom"/>
</dbReference>
<evidence type="ECO:0000259" key="1">
    <source>
        <dbReference type="PROSITE" id="PS51186"/>
    </source>
</evidence>
<dbReference type="Gene3D" id="3.40.630.30">
    <property type="match status" value="1"/>
</dbReference>
<dbReference type="PANTHER" id="PTHR42791:SF1">
    <property type="entry name" value="N-ACETYLTRANSFERASE DOMAIN-CONTAINING PROTEIN"/>
    <property type="match status" value="1"/>
</dbReference>
<dbReference type="PANTHER" id="PTHR42791">
    <property type="entry name" value="GNAT FAMILY ACETYLTRANSFERASE"/>
    <property type="match status" value="1"/>
</dbReference>
<dbReference type="Proteomes" id="UP000292027">
    <property type="component" value="Unassembled WGS sequence"/>
</dbReference>
<comment type="caution">
    <text evidence="2">The sequence shown here is derived from an EMBL/GenBank/DDBJ whole genome shotgun (WGS) entry which is preliminary data.</text>
</comment>
<dbReference type="EMBL" id="SHKR01000015">
    <property type="protein sequence ID" value="RZU10860.1"/>
    <property type="molecule type" value="Genomic_DNA"/>
</dbReference>
<dbReference type="OrthoDB" id="9797456at2"/>
<organism evidence="2 3">
    <name type="scientific">Kribbella rubisoli</name>
    <dbReference type="NCBI Taxonomy" id="3075929"/>
    <lineage>
        <taxon>Bacteria</taxon>
        <taxon>Bacillati</taxon>
        <taxon>Actinomycetota</taxon>
        <taxon>Actinomycetes</taxon>
        <taxon>Propionibacteriales</taxon>
        <taxon>Kribbellaceae</taxon>
        <taxon>Kribbella</taxon>
    </lineage>
</organism>
<name>A0A4Q7WLI9_9ACTN</name>